<dbReference type="GO" id="GO:0005576">
    <property type="term" value="C:extracellular region"/>
    <property type="evidence" value="ECO:0007669"/>
    <property type="project" value="TreeGrafter"/>
</dbReference>
<dbReference type="Gene3D" id="3.20.20.80">
    <property type="entry name" value="Glycosidases"/>
    <property type="match status" value="1"/>
</dbReference>
<name>A0A7R9LV58_9ACAR</name>
<dbReference type="GO" id="GO:0005975">
    <property type="term" value="P:carbohydrate metabolic process"/>
    <property type="evidence" value="ECO:0007669"/>
    <property type="project" value="InterPro"/>
</dbReference>
<dbReference type="GO" id="GO:0006032">
    <property type="term" value="P:chitin catabolic process"/>
    <property type="evidence" value="ECO:0007669"/>
    <property type="project" value="TreeGrafter"/>
</dbReference>
<dbReference type="GO" id="GO:0004568">
    <property type="term" value="F:chitinase activity"/>
    <property type="evidence" value="ECO:0007669"/>
    <property type="project" value="TreeGrafter"/>
</dbReference>
<dbReference type="InterPro" id="IPR001223">
    <property type="entry name" value="Glyco_hydro18_cat"/>
</dbReference>
<dbReference type="OrthoDB" id="6430753at2759"/>
<dbReference type="EMBL" id="CAJPVJ010002660">
    <property type="protein sequence ID" value="CAG2166621.1"/>
    <property type="molecule type" value="Genomic_DNA"/>
</dbReference>
<dbReference type="Pfam" id="PF00704">
    <property type="entry name" value="Glyco_hydro_18"/>
    <property type="match status" value="1"/>
</dbReference>
<dbReference type="AlphaFoldDB" id="A0A7R9LV58"/>
<evidence type="ECO:0000313" key="4">
    <source>
        <dbReference type="Proteomes" id="UP000728032"/>
    </source>
</evidence>
<dbReference type="PANTHER" id="PTHR11177:SF317">
    <property type="entry name" value="CHITINASE 12-RELATED"/>
    <property type="match status" value="1"/>
</dbReference>
<reference evidence="3" key="1">
    <citation type="submission" date="2020-11" db="EMBL/GenBank/DDBJ databases">
        <authorList>
            <person name="Tran Van P."/>
        </authorList>
    </citation>
    <scope>NUCLEOTIDE SEQUENCE</scope>
</reference>
<dbReference type="Gene3D" id="3.10.50.10">
    <property type="match status" value="1"/>
</dbReference>
<dbReference type="SMART" id="SM00636">
    <property type="entry name" value="Glyco_18"/>
    <property type="match status" value="1"/>
</dbReference>
<keyword evidence="1" id="KW-0732">Signal</keyword>
<dbReference type="Proteomes" id="UP000728032">
    <property type="component" value="Unassembled WGS sequence"/>
</dbReference>
<proteinExistence type="predicted"/>
<dbReference type="InterPro" id="IPR029070">
    <property type="entry name" value="Chitinase_insertion_sf"/>
</dbReference>
<keyword evidence="4" id="KW-1185">Reference proteome</keyword>
<sequence length="387" mass="43374">MNFVFILILVSVQYYGLSSNKPKIVCYWLDHYMEAGGDDRHTPENIDPTLCTHLHVLDDMNTVLRTGSGKLAPDVYQRLSNLKRKNPELKIIASFGDNPGVAFSQMVSEPGSRREFTTKTIEYLHKYKWDGLDLDWEFPVCWGGDCSKGPKADKPNFANLLKELRVAFDKENPKLSLSVAMPSAYPGGPADQGYDMSVMASALDYMSVMTYDLAGPEDGKTGHHSRYQSCIRGTQYYVTKGMPKDKVLMGVPFYGRTFKLRDRDQHGMGAPISGAGQTPHGEGNVAFYREMCDLVKNKGWAKEDTNNGYDPIAYHDLLWVGYDDPYAAYDKSKWVVDNGYGGIIVWQIIQDDFGAKCCHVSYPMLRAINHGLYGSGDGPDKYGCEHK</sequence>
<dbReference type="EMBL" id="OC917485">
    <property type="protein sequence ID" value="CAD7647220.1"/>
    <property type="molecule type" value="Genomic_DNA"/>
</dbReference>
<dbReference type="PANTHER" id="PTHR11177">
    <property type="entry name" value="CHITINASE"/>
    <property type="match status" value="1"/>
</dbReference>
<evidence type="ECO:0000256" key="1">
    <source>
        <dbReference type="SAM" id="SignalP"/>
    </source>
</evidence>
<protein>
    <recommendedName>
        <fullName evidence="2">GH18 domain-containing protein</fullName>
    </recommendedName>
</protein>
<dbReference type="GO" id="GO:0008061">
    <property type="term" value="F:chitin binding"/>
    <property type="evidence" value="ECO:0007669"/>
    <property type="project" value="InterPro"/>
</dbReference>
<feature type="signal peptide" evidence="1">
    <location>
        <begin position="1"/>
        <end position="18"/>
    </location>
</feature>
<organism evidence="3">
    <name type="scientific">Oppiella nova</name>
    <dbReference type="NCBI Taxonomy" id="334625"/>
    <lineage>
        <taxon>Eukaryota</taxon>
        <taxon>Metazoa</taxon>
        <taxon>Ecdysozoa</taxon>
        <taxon>Arthropoda</taxon>
        <taxon>Chelicerata</taxon>
        <taxon>Arachnida</taxon>
        <taxon>Acari</taxon>
        <taxon>Acariformes</taxon>
        <taxon>Sarcoptiformes</taxon>
        <taxon>Oribatida</taxon>
        <taxon>Brachypylina</taxon>
        <taxon>Oppioidea</taxon>
        <taxon>Oppiidae</taxon>
        <taxon>Oppiella</taxon>
    </lineage>
</organism>
<dbReference type="SUPFAM" id="SSF54556">
    <property type="entry name" value="Chitinase insertion domain"/>
    <property type="match status" value="1"/>
</dbReference>
<dbReference type="SUPFAM" id="SSF51445">
    <property type="entry name" value="(Trans)glycosidases"/>
    <property type="match status" value="1"/>
</dbReference>
<gene>
    <name evidence="3" type="ORF">ONB1V03_LOCUS6136</name>
</gene>
<accession>A0A7R9LV58</accession>
<evidence type="ECO:0000259" key="2">
    <source>
        <dbReference type="PROSITE" id="PS51910"/>
    </source>
</evidence>
<feature type="chain" id="PRO_5035592148" description="GH18 domain-containing protein" evidence="1">
    <location>
        <begin position="19"/>
        <end position="387"/>
    </location>
</feature>
<dbReference type="InterPro" id="IPR017853">
    <property type="entry name" value="GH"/>
</dbReference>
<dbReference type="InterPro" id="IPR011583">
    <property type="entry name" value="Chitinase_II/V-like_cat"/>
</dbReference>
<feature type="domain" description="GH18" evidence="2">
    <location>
        <begin position="22"/>
        <end position="375"/>
    </location>
</feature>
<dbReference type="InterPro" id="IPR050314">
    <property type="entry name" value="Glycosyl_Hydrlase_18"/>
</dbReference>
<evidence type="ECO:0000313" key="3">
    <source>
        <dbReference type="EMBL" id="CAD7647220.1"/>
    </source>
</evidence>
<dbReference type="PROSITE" id="PS51910">
    <property type="entry name" value="GH18_2"/>
    <property type="match status" value="1"/>
</dbReference>